<evidence type="ECO:0000256" key="1">
    <source>
        <dbReference type="SAM" id="SignalP"/>
    </source>
</evidence>
<feature type="chain" id="PRO_5005857658" evidence="1">
    <location>
        <begin position="39"/>
        <end position="324"/>
    </location>
</feature>
<feature type="signal peptide" evidence="1">
    <location>
        <begin position="1"/>
        <end position="38"/>
    </location>
</feature>
<protein>
    <submittedName>
        <fullName evidence="2">Uncharacterized protein</fullName>
    </submittedName>
</protein>
<dbReference type="AlphaFoldDB" id="A0A0N0RR73"/>
<organism evidence="2 3">
    <name type="scientific">Microbacterium aurantiacum</name>
    <dbReference type="NCBI Taxonomy" id="162393"/>
    <lineage>
        <taxon>Bacteria</taxon>
        <taxon>Bacillati</taxon>
        <taxon>Actinomycetota</taxon>
        <taxon>Actinomycetes</taxon>
        <taxon>Micrococcales</taxon>
        <taxon>Microbacteriaceae</taxon>
        <taxon>Microbacterium</taxon>
    </lineage>
</organism>
<evidence type="ECO:0000313" key="3">
    <source>
        <dbReference type="Proteomes" id="UP000037737"/>
    </source>
</evidence>
<name>A0A0N0RR73_9MICO</name>
<dbReference type="KEGG" id="mcw:A8L33_14440"/>
<accession>A0A0N0RR73</accession>
<reference evidence="2" key="1">
    <citation type="submission" date="2015-04" db="EMBL/GenBank/DDBJ databases">
        <title>Complete genome sequence of Microbacterium chocolatum SIT 101, a bacterium enantioselectively hydrolyzing mesomeric diesters.</title>
        <authorList>
            <person name="Li X."/>
            <person name="Xu Y."/>
        </authorList>
    </citation>
    <scope>NUCLEOTIDE SEQUENCE [LARGE SCALE GENOMIC DNA]</scope>
    <source>
        <strain evidence="2">SIT 101</strain>
    </source>
</reference>
<keyword evidence="1" id="KW-0732">Signal</keyword>
<keyword evidence="3" id="KW-1185">Reference proteome</keyword>
<dbReference type="OrthoDB" id="3253805at2"/>
<comment type="caution">
    <text evidence="2">The sequence shown here is derived from an EMBL/GenBank/DDBJ whole genome shotgun (WGS) entry which is preliminary data.</text>
</comment>
<gene>
    <name evidence="2" type="ORF">XI38_14595</name>
</gene>
<dbReference type="PATRIC" id="fig|84292.3.peg.2984"/>
<sequence>MNMVRRGVRGQTNRFTSPAVAVSLIASLAALTGCSAGANTSGLTDPDVTWQGGQVTDQEEQGTSAGGIRNIARWTLPLDEFTQEYSNLDNYAEQLLLSACLSEGGINWPVPWQDVEQPLSPVVNDAGRRLFNSEIAEEYGFRPNLALTESDKLWEGFLAYRPAEPGFQAAFDECLVGIREEYPALEPEEMMLVTGLIYQVSEEAFLSAEVQEAAGRWRSCMEPQGFGQLPKRPDDFPSPELLAELGAVGQSANVEPSERELQVARAHAACLDSSGYSAAMYEKEWELQEVAIERDRANLDRIRAQVHEREVAVQKIIAANAPKA</sequence>
<evidence type="ECO:0000313" key="2">
    <source>
        <dbReference type="EMBL" id="KOS09679.1"/>
    </source>
</evidence>
<proteinExistence type="predicted"/>
<dbReference type="EMBL" id="LAVO01000026">
    <property type="protein sequence ID" value="KOS09679.1"/>
    <property type="molecule type" value="Genomic_DNA"/>
</dbReference>
<dbReference type="Proteomes" id="UP000037737">
    <property type="component" value="Unassembled WGS sequence"/>
</dbReference>
<dbReference type="PROSITE" id="PS51257">
    <property type="entry name" value="PROKAR_LIPOPROTEIN"/>
    <property type="match status" value="1"/>
</dbReference>